<feature type="compositionally biased region" description="Low complexity" evidence="1">
    <location>
        <begin position="61"/>
        <end position="73"/>
    </location>
</feature>
<dbReference type="RefSeq" id="XP_043157983.1">
    <property type="nucleotide sequence ID" value="XM_043302048.1"/>
</dbReference>
<dbReference type="GeneID" id="67004754"/>
<protein>
    <submittedName>
        <fullName evidence="2">Uncharacterized protein</fullName>
    </submittedName>
</protein>
<gene>
    <name evidence="2" type="ORF">Asppvi_006143</name>
</gene>
<keyword evidence="3" id="KW-1185">Reference proteome</keyword>
<feature type="compositionally biased region" description="Basic residues" evidence="1">
    <location>
        <begin position="349"/>
        <end position="371"/>
    </location>
</feature>
<feature type="compositionally biased region" description="Polar residues" evidence="1">
    <location>
        <begin position="172"/>
        <end position="212"/>
    </location>
</feature>
<feature type="compositionally biased region" description="Polar residues" evidence="1">
    <location>
        <begin position="303"/>
        <end position="325"/>
    </location>
</feature>
<feature type="region of interest" description="Disordered" evidence="1">
    <location>
        <begin position="226"/>
        <end position="477"/>
    </location>
</feature>
<comment type="caution">
    <text evidence="2">The sequence shown here is derived from an EMBL/GenBank/DDBJ whole genome shotgun (WGS) entry which is preliminary data.</text>
</comment>
<dbReference type="Proteomes" id="UP001043456">
    <property type="component" value="Unassembled WGS sequence"/>
</dbReference>
<feature type="compositionally biased region" description="Acidic residues" evidence="1">
    <location>
        <begin position="126"/>
        <end position="136"/>
    </location>
</feature>
<dbReference type="EMBL" id="BHVY01000004">
    <property type="protein sequence ID" value="GIJ87237.1"/>
    <property type="molecule type" value="Genomic_DNA"/>
</dbReference>
<dbReference type="AlphaFoldDB" id="A0A9P3B9N0"/>
<sequence>MSGLNPFRPKKPESEVHPPLPSAGHDGAWPPRGEPRLLLLLFVYKVNADGLSLAAPPNPSPSSVSTNSSYPAAPLTAGSLTNSSATPHGHSVTPPGSSTSDADDSQTSDDQSLPDPFQKSSHMSDNDVDNAEELNDEAWKSSHSHRWTPAADRRHSAINIAPQPTPFAQGAVVSTPTTPLASSAGRNAGTEDSNSLGALGNQKNLRENTMNATPTAIVPISAPRGVAHTGSGTACIPGQYTVAPSSELETGPKPLAVRSANRDKKPPPPPKSHHGKLINPSPHATSSHSQPIPPRPTKRFSYHGTSSETSLSLTPDTPPSRSSQPRIDYFTPLHDNPAPQSADALRRSQSQHKRPPTPPLSRRHSQMRRSKSTTSRANLSRLSMPAGKSEVNASPPSSPGPRTQEPAIAPPMSDEAEPGSGQRDLLLSRRASQVNPLPPPPPPRRNRVSSNHSNSRSQPTQENRPEDEDFIPRPSNANDILADLSRLQKEVDDLRGHYESRKVSH</sequence>
<evidence type="ECO:0000313" key="2">
    <source>
        <dbReference type="EMBL" id="GIJ87237.1"/>
    </source>
</evidence>
<name>A0A9P3B9N0_9EURO</name>
<feature type="region of interest" description="Disordered" evidence="1">
    <location>
        <begin position="51"/>
        <end position="212"/>
    </location>
</feature>
<feature type="compositionally biased region" description="Low complexity" evidence="1">
    <location>
        <begin position="448"/>
        <end position="459"/>
    </location>
</feature>
<accession>A0A9P3B9N0</accession>
<feature type="compositionally biased region" description="Polar residues" evidence="1">
    <location>
        <begin position="372"/>
        <end position="381"/>
    </location>
</feature>
<dbReference type="OrthoDB" id="428854at2759"/>
<organism evidence="2 3">
    <name type="scientific">Aspergillus pseudoviridinutans</name>
    <dbReference type="NCBI Taxonomy" id="1517512"/>
    <lineage>
        <taxon>Eukaryota</taxon>
        <taxon>Fungi</taxon>
        <taxon>Dikarya</taxon>
        <taxon>Ascomycota</taxon>
        <taxon>Pezizomycotina</taxon>
        <taxon>Eurotiomycetes</taxon>
        <taxon>Eurotiomycetidae</taxon>
        <taxon>Eurotiales</taxon>
        <taxon>Aspergillaceae</taxon>
        <taxon>Aspergillus</taxon>
        <taxon>Aspergillus subgen. Fumigati</taxon>
    </lineage>
</organism>
<feature type="region of interest" description="Disordered" evidence="1">
    <location>
        <begin position="1"/>
        <end position="32"/>
    </location>
</feature>
<evidence type="ECO:0000256" key="1">
    <source>
        <dbReference type="SAM" id="MobiDB-lite"/>
    </source>
</evidence>
<reference evidence="2 3" key="1">
    <citation type="submission" date="2018-10" db="EMBL/GenBank/DDBJ databases">
        <title>Pan-genome distribution and transcriptional activeness of fungal secondary metabolism genes in Aspergillus section Fumigati.</title>
        <authorList>
            <person name="Takahashi H."/>
            <person name="Umemura M."/>
            <person name="Ninomiya A."/>
            <person name="Kusuya Y."/>
            <person name="Urayama S."/>
            <person name="Shimizu M."/>
            <person name="Watanabe A."/>
            <person name="Kamei K."/>
            <person name="Yaguchi T."/>
            <person name="Hagiwara D."/>
        </authorList>
    </citation>
    <scope>NUCLEOTIDE SEQUENCE [LARGE SCALE GENOMIC DNA]</scope>
    <source>
        <strain evidence="2 3">IFM 55266</strain>
    </source>
</reference>
<proteinExistence type="predicted"/>
<evidence type="ECO:0000313" key="3">
    <source>
        <dbReference type="Proteomes" id="UP001043456"/>
    </source>
</evidence>